<comment type="caution">
    <text evidence="2">The sequence shown here is derived from an EMBL/GenBank/DDBJ whole genome shotgun (WGS) entry which is preliminary data.</text>
</comment>
<keyword evidence="1" id="KW-0472">Membrane</keyword>
<dbReference type="EMBL" id="BTSY01000001">
    <property type="protein sequence ID" value="GMT11058.1"/>
    <property type="molecule type" value="Genomic_DNA"/>
</dbReference>
<evidence type="ECO:0000256" key="1">
    <source>
        <dbReference type="SAM" id="Phobius"/>
    </source>
</evidence>
<dbReference type="AlphaFoldDB" id="A0AAV5UWE5"/>
<feature type="transmembrane region" description="Helical" evidence="1">
    <location>
        <begin position="46"/>
        <end position="71"/>
    </location>
</feature>
<keyword evidence="1" id="KW-0812">Transmembrane</keyword>
<keyword evidence="1" id="KW-1133">Transmembrane helix</keyword>
<protein>
    <submittedName>
        <fullName evidence="2">Uncharacterized protein</fullName>
    </submittedName>
</protein>
<feature type="non-terminal residue" evidence="2">
    <location>
        <position position="1"/>
    </location>
</feature>
<gene>
    <name evidence="2" type="ORF">PFISCL1PPCAC_2355</name>
</gene>
<evidence type="ECO:0000313" key="2">
    <source>
        <dbReference type="EMBL" id="GMT11058.1"/>
    </source>
</evidence>
<keyword evidence="3" id="KW-1185">Reference proteome</keyword>
<sequence>RLPLFPSHSQYPSHLIMPIDKDIPPELPLFNESRTPRGLSQEKLSLYAYIIFASVFMLTFFALAIAFFFIVL</sequence>
<reference evidence="2" key="1">
    <citation type="submission" date="2023-10" db="EMBL/GenBank/DDBJ databases">
        <title>Genome assembly of Pristionchus species.</title>
        <authorList>
            <person name="Yoshida K."/>
            <person name="Sommer R.J."/>
        </authorList>
    </citation>
    <scope>NUCLEOTIDE SEQUENCE</scope>
    <source>
        <strain evidence="2">RS5133</strain>
    </source>
</reference>
<organism evidence="2 3">
    <name type="scientific">Pristionchus fissidentatus</name>
    <dbReference type="NCBI Taxonomy" id="1538716"/>
    <lineage>
        <taxon>Eukaryota</taxon>
        <taxon>Metazoa</taxon>
        <taxon>Ecdysozoa</taxon>
        <taxon>Nematoda</taxon>
        <taxon>Chromadorea</taxon>
        <taxon>Rhabditida</taxon>
        <taxon>Rhabditina</taxon>
        <taxon>Diplogasteromorpha</taxon>
        <taxon>Diplogasteroidea</taxon>
        <taxon>Neodiplogasteridae</taxon>
        <taxon>Pristionchus</taxon>
    </lineage>
</organism>
<name>A0AAV5UWE5_9BILA</name>
<accession>A0AAV5UWE5</accession>
<evidence type="ECO:0000313" key="3">
    <source>
        <dbReference type="Proteomes" id="UP001432322"/>
    </source>
</evidence>
<dbReference type="Proteomes" id="UP001432322">
    <property type="component" value="Unassembled WGS sequence"/>
</dbReference>
<proteinExistence type="predicted"/>